<keyword evidence="3 5" id="KW-1133">Transmembrane helix</keyword>
<dbReference type="PANTHER" id="PTHR37422">
    <property type="entry name" value="TEICHURONIC ACID BIOSYNTHESIS PROTEIN TUAE"/>
    <property type="match status" value="1"/>
</dbReference>
<reference evidence="7 8" key="1">
    <citation type="submission" date="2024-02" db="EMBL/GenBank/DDBJ databases">
        <title>New especies of Spiribacter isolated from saline water.</title>
        <authorList>
            <person name="Leon M.J."/>
            <person name="De La Haba R."/>
            <person name="Sanchez-Porro C."/>
            <person name="Ventosa A."/>
        </authorList>
    </citation>
    <scope>NUCLEOTIDE SEQUENCE [LARGE SCALE GENOMIC DNA]</scope>
    <source>
        <strain evidence="8">ag22IC4-189</strain>
    </source>
</reference>
<organism evidence="7 8">
    <name type="scientific">Spiribacter insolitus</name>
    <dbReference type="NCBI Taxonomy" id="3122417"/>
    <lineage>
        <taxon>Bacteria</taxon>
        <taxon>Pseudomonadati</taxon>
        <taxon>Pseudomonadota</taxon>
        <taxon>Gammaproteobacteria</taxon>
        <taxon>Chromatiales</taxon>
        <taxon>Ectothiorhodospiraceae</taxon>
        <taxon>Spiribacter</taxon>
    </lineage>
</organism>
<evidence type="ECO:0000256" key="5">
    <source>
        <dbReference type="SAM" id="Phobius"/>
    </source>
</evidence>
<keyword evidence="8" id="KW-1185">Reference proteome</keyword>
<comment type="caution">
    <text evidence="7">The sequence shown here is derived from an EMBL/GenBank/DDBJ whole genome shotgun (WGS) entry which is preliminary data.</text>
</comment>
<feature type="transmembrane region" description="Helical" evidence="5">
    <location>
        <begin position="198"/>
        <end position="214"/>
    </location>
</feature>
<evidence type="ECO:0000313" key="8">
    <source>
        <dbReference type="Proteomes" id="UP001556637"/>
    </source>
</evidence>
<feature type="transmembrane region" description="Helical" evidence="5">
    <location>
        <begin position="360"/>
        <end position="379"/>
    </location>
</feature>
<dbReference type="Proteomes" id="UP001556637">
    <property type="component" value="Unassembled WGS sequence"/>
</dbReference>
<dbReference type="Pfam" id="PF04932">
    <property type="entry name" value="Wzy_C"/>
    <property type="match status" value="1"/>
</dbReference>
<proteinExistence type="predicted"/>
<feature type="transmembrane region" description="Helical" evidence="5">
    <location>
        <begin position="174"/>
        <end position="192"/>
    </location>
</feature>
<evidence type="ECO:0000313" key="7">
    <source>
        <dbReference type="EMBL" id="MEX0431340.1"/>
    </source>
</evidence>
<dbReference type="EMBL" id="JBAKFF010000001">
    <property type="protein sequence ID" value="MEX0431340.1"/>
    <property type="molecule type" value="Genomic_DNA"/>
</dbReference>
<evidence type="ECO:0000256" key="4">
    <source>
        <dbReference type="ARBA" id="ARBA00023136"/>
    </source>
</evidence>
<name>A0ABV3T973_9GAMM</name>
<dbReference type="InterPro" id="IPR051533">
    <property type="entry name" value="WaaL-like"/>
</dbReference>
<comment type="subcellular location">
    <subcellularLocation>
        <location evidence="1">Membrane</location>
        <topology evidence="1">Multi-pass membrane protein</topology>
    </subcellularLocation>
</comment>
<keyword evidence="4 5" id="KW-0472">Membrane</keyword>
<feature type="transmembrane region" description="Helical" evidence="5">
    <location>
        <begin position="110"/>
        <end position="129"/>
    </location>
</feature>
<evidence type="ECO:0000256" key="2">
    <source>
        <dbReference type="ARBA" id="ARBA00022692"/>
    </source>
</evidence>
<dbReference type="GO" id="GO:0016874">
    <property type="term" value="F:ligase activity"/>
    <property type="evidence" value="ECO:0007669"/>
    <property type="project" value="UniProtKB-KW"/>
</dbReference>
<feature type="transmembrane region" description="Helical" evidence="5">
    <location>
        <begin position="329"/>
        <end position="348"/>
    </location>
</feature>
<feature type="transmembrane region" description="Helical" evidence="5">
    <location>
        <begin position="12"/>
        <end position="44"/>
    </location>
</feature>
<sequence>MAAFHQSTAPRWLTLAVFLMAALALVLPSGYSIGALLLLIVSVIRVRGRDFRRLGSAESWVFIVMVAYSLVWMLEAMLRGRGIDALDQPSRLLFASLCLVALAKYRLDWGVVWVGIALGSIGGCVVALWQTALEGAPRATGFVGPEHLGNLGALFFSLSVLGGVWFLTVERRYVHALFAAIGGLSALVMVLLSGSRSSWISLLPLLVLAGFTLVRLGHKRLLGGLLLAMLTLAVTAAVIPQSGVAQRVTETAQDLEAYSQGTSPGSVGQRFQIWSGAIQLFQQRPLFGWGESGYRSEMASMADRDVIAEEIATFNHAHNDWLNVLAKKGLFGAIWLFAVYAVPLAFFMKRLIRSVDRETCILATAGAMLVTNFVTYGMAHNALGSNNGVMTYAFWLAVITGGLVERQRQHAQE</sequence>
<evidence type="ECO:0000256" key="1">
    <source>
        <dbReference type="ARBA" id="ARBA00004141"/>
    </source>
</evidence>
<protein>
    <submittedName>
        <fullName evidence="7">O-antigen ligase family protein</fullName>
    </submittedName>
</protein>
<feature type="transmembrane region" description="Helical" evidence="5">
    <location>
        <begin position="56"/>
        <end position="74"/>
    </location>
</feature>
<feature type="domain" description="O-antigen ligase-related" evidence="6">
    <location>
        <begin position="184"/>
        <end position="335"/>
    </location>
</feature>
<evidence type="ECO:0000259" key="6">
    <source>
        <dbReference type="Pfam" id="PF04932"/>
    </source>
</evidence>
<keyword evidence="2 5" id="KW-0812">Transmembrane</keyword>
<feature type="transmembrane region" description="Helical" evidence="5">
    <location>
        <begin position="149"/>
        <end position="167"/>
    </location>
</feature>
<evidence type="ECO:0000256" key="3">
    <source>
        <dbReference type="ARBA" id="ARBA00022989"/>
    </source>
</evidence>
<feature type="transmembrane region" description="Helical" evidence="5">
    <location>
        <begin position="221"/>
        <end position="239"/>
    </location>
</feature>
<feature type="transmembrane region" description="Helical" evidence="5">
    <location>
        <begin position="385"/>
        <end position="404"/>
    </location>
</feature>
<dbReference type="InterPro" id="IPR007016">
    <property type="entry name" value="O-antigen_ligase-rel_domated"/>
</dbReference>
<gene>
    <name evidence="7" type="ORF">V6X30_08000</name>
</gene>
<dbReference type="PANTHER" id="PTHR37422:SF13">
    <property type="entry name" value="LIPOPOLYSACCHARIDE BIOSYNTHESIS PROTEIN PA4999-RELATED"/>
    <property type="match status" value="1"/>
</dbReference>
<keyword evidence="7" id="KW-0436">Ligase</keyword>
<accession>A0ABV3T973</accession>
<dbReference type="RefSeq" id="WP_367984095.1">
    <property type="nucleotide sequence ID" value="NZ_JBAKFF010000001.1"/>
</dbReference>